<comment type="caution">
    <text evidence="2">The sequence shown here is derived from an EMBL/GenBank/DDBJ whole genome shotgun (WGS) entry which is preliminary data.</text>
</comment>
<dbReference type="Gene3D" id="1.10.340.70">
    <property type="match status" value="1"/>
</dbReference>
<dbReference type="Pfam" id="PF17921">
    <property type="entry name" value="Integrase_H2C2"/>
    <property type="match status" value="1"/>
</dbReference>
<dbReference type="AlphaFoldDB" id="A0A225VFS2"/>
<name>A0A225VFS2_9STRA</name>
<dbReference type="OrthoDB" id="125421at2759"/>
<dbReference type="InterPro" id="IPR050951">
    <property type="entry name" value="Retrovirus_Pol_polyprotein"/>
</dbReference>
<evidence type="ECO:0000259" key="1">
    <source>
        <dbReference type="Pfam" id="PF17921"/>
    </source>
</evidence>
<evidence type="ECO:0000313" key="3">
    <source>
        <dbReference type="Proteomes" id="UP000198211"/>
    </source>
</evidence>
<dbReference type="EMBL" id="NBNE01005065">
    <property type="protein sequence ID" value="OWZ04243.1"/>
    <property type="molecule type" value="Genomic_DNA"/>
</dbReference>
<reference evidence="3" key="1">
    <citation type="submission" date="2017-03" db="EMBL/GenBank/DDBJ databases">
        <title>Phytopthora megakarya and P. palmivora, two closely related causual agents of cacao black pod achieved similar genome size and gene model numbers by different mechanisms.</title>
        <authorList>
            <person name="Ali S."/>
            <person name="Shao J."/>
            <person name="Larry D.J."/>
            <person name="Kronmiller B."/>
            <person name="Shen D."/>
            <person name="Strem M.D."/>
            <person name="Melnick R.L."/>
            <person name="Guiltinan M.J."/>
            <person name="Tyler B.M."/>
            <person name="Meinhardt L.W."/>
            <person name="Bailey B.A."/>
        </authorList>
    </citation>
    <scope>NUCLEOTIDE SEQUENCE [LARGE SCALE GENOMIC DNA]</scope>
    <source>
        <strain evidence="3">zdho120</strain>
    </source>
</reference>
<feature type="domain" description="Integrase zinc-binding" evidence="1">
    <location>
        <begin position="47"/>
        <end position="101"/>
    </location>
</feature>
<dbReference type="Proteomes" id="UP000198211">
    <property type="component" value="Unassembled WGS sequence"/>
</dbReference>
<keyword evidence="2" id="KW-0695">RNA-directed DNA polymerase</keyword>
<protein>
    <submittedName>
        <fullName evidence="2">Reverse transcriptase</fullName>
    </submittedName>
</protein>
<keyword evidence="3" id="KW-1185">Reference proteome</keyword>
<proteinExistence type="predicted"/>
<keyword evidence="2" id="KW-0548">Nucleotidyltransferase</keyword>
<dbReference type="GO" id="GO:0003964">
    <property type="term" value="F:RNA-directed DNA polymerase activity"/>
    <property type="evidence" value="ECO:0007669"/>
    <property type="project" value="UniProtKB-KW"/>
</dbReference>
<sequence length="123" mass="14353">MTYKEARQAWRRAANFVLSSDNVLYCTDVNRRKAEENMPEMSLRLVVPTTMIQEVLHNCHDSIEGGHQGVVRSYQKVKHDYYWIGLYADVEKHVKSCLNCSSEAIRLGMCSRSDHSRWCLWTL</sequence>
<dbReference type="PANTHER" id="PTHR37984">
    <property type="entry name" value="PROTEIN CBG26694"/>
    <property type="match status" value="1"/>
</dbReference>
<dbReference type="InterPro" id="IPR041588">
    <property type="entry name" value="Integrase_H2C2"/>
</dbReference>
<gene>
    <name evidence="2" type="ORF">PHMEG_00023882</name>
</gene>
<dbReference type="PANTHER" id="PTHR37984:SF5">
    <property type="entry name" value="PROTEIN NYNRIN-LIKE"/>
    <property type="match status" value="1"/>
</dbReference>
<dbReference type="FunFam" id="1.10.340.70:FF:000001">
    <property type="entry name" value="Retrovirus-related Pol polyprotein from transposon gypsy-like Protein"/>
    <property type="match status" value="1"/>
</dbReference>
<evidence type="ECO:0000313" key="2">
    <source>
        <dbReference type="EMBL" id="OWZ04243.1"/>
    </source>
</evidence>
<keyword evidence="2" id="KW-0808">Transferase</keyword>
<accession>A0A225VFS2</accession>
<organism evidence="2 3">
    <name type="scientific">Phytophthora megakarya</name>
    <dbReference type="NCBI Taxonomy" id="4795"/>
    <lineage>
        <taxon>Eukaryota</taxon>
        <taxon>Sar</taxon>
        <taxon>Stramenopiles</taxon>
        <taxon>Oomycota</taxon>
        <taxon>Peronosporomycetes</taxon>
        <taxon>Peronosporales</taxon>
        <taxon>Peronosporaceae</taxon>
        <taxon>Phytophthora</taxon>
    </lineage>
</organism>